<dbReference type="HAMAP" id="MF_00144">
    <property type="entry name" value="tRNA_thiouridyl_MnmA"/>
    <property type="match status" value="1"/>
</dbReference>
<evidence type="ECO:0000313" key="13">
    <source>
        <dbReference type="Proteomes" id="UP001487305"/>
    </source>
</evidence>
<dbReference type="InterPro" id="IPR014729">
    <property type="entry name" value="Rossmann-like_a/b/a_fold"/>
</dbReference>
<dbReference type="EMBL" id="JBBNOP010000010">
    <property type="protein sequence ID" value="MEQ3363587.1"/>
    <property type="molecule type" value="Genomic_DNA"/>
</dbReference>
<feature type="domain" description="tRNA-specific 2-thiouridylase MnmA-like central" evidence="11">
    <location>
        <begin position="207"/>
        <end position="268"/>
    </location>
</feature>
<evidence type="ECO:0000256" key="4">
    <source>
        <dbReference type="ARBA" id="ARBA00022741"/>
    </source>
</evidence>
<dbReference type="InterPro" id="IPR023382">
    <property type="entry name" value="MnmA-like_central_sf"/>
</dbReference>
<organism evidence="12 13">
    <name type="scientific">Raoultibacter massiliensis</name>
    <dbReference type="NCBI Taxonomy" id="1852371"/>
    <lineage>
        <taxon>Bacteria</taxon>
        <taxon>Bacillati</taxon>
        <taxon>Actinomycetota</taxon>
        <taxon>Coriobacteriia</taxon>
        <taxon>Eggerthellales</taxon>
        <taxon>Eggerthellaceae</taxon>
        <taxon>Raoultibacter</taxon>
    </lineage>
</organism>
<dbReference type="PANTHER" id="PTHR11933">
    <property type="entry name" value="TRNA 5-METHYLAMINOMETHYL-2-THIOURIDYLATE -METHYLTRANSFERASE"/>
    <property type="match status" value="1"/>
</dbReference>
<dbReference type="NCBIfam" id="NF001138">
    <property type="entry name" value="PRK00143.1"/>
    <property type="match status" value="1"/>
</dbReference>
<comment type="similarity">
    <text evidence="9">Belongs to the MnmA/TRMU family.</text>
</comment>
<dbReference type="InterPro" id="IPR046885">
    <property type="entry name" value="MnmA-like_C"/>
</dbReference>
<keyword evidence="5 9" id="KW-0067">ATP-binding</keyword>
<gene>
    <name evidence="9 12" type="primary">mnmA</name>
    <name evidence="12" type="ORF">AAA083_11445</name>
</gene>
<evidence type="ECO:0000256" key="5">
    <source>
        <dbReference type="ARBA" id="ARBA00022840"/>
    </source>
</evidence>
<reference evidence="12 13" key="1">
    <citation type="submission" date="2024-04" db="EMBL/GenBank/DDBJ databases">
        <title>Human intestinal bacterial collection.</title>
        <authorList>
            <person name="Pauvert C."/>
            <person name="Hitch T.C.A."/>
            <person name="Clavel T."/>
        </authorList>
    </citation>
    <scope>NUCLEOTIDE SEQUENCE [LARGE SCALE GENOMIC DNA]</scope>
    <source>
        <strain evidence="12 13">CLA-KB-H42</strain>
    </source>
</reference>
<feature type="region of interest" description="Interaction with tRNA" evidence="9">
    <location>
        <begin position="302"/>
        <end position="303"/>
    </location>
</feature>
<feature type="active site" description="Cysteine persulfide intermediate" evidence="9">
    <location>
        <position position="198"/>
    </location>
</feature>
<keyword evidence="1 9" id="KW-0820">tRNA-binding</keyword>
<comment type="function">
    <text evidence="9">Catalyzes the 2-thiolation of uridine at the wobble position (U34) of tRNA, leading to the formation of s(2)U34.</text>
</comment>
<comment type="catalytic activity">
    <reaction evidence="8 9">
        <text>S-sulfanyl-L-cysteinyl-[protein] + uridine(34) in tRNA + AH2 + ATP = 2-thiouridine(34) in tRNA + L-cysteinyl-[protein] + A + AMP + diphosphate + H(+)</text>
        <dbReference type="Rhea" id="RHEA:47032"/>
        <dbReference type="Rhea" id="RHEA-COMP:10131"/>
        <dbReference type="Rhea" id="RHEA-COMP:11726"/>
        <dbReference type="Rhea" id="RHEA-COMP:11727"/>
        <dbReference type="Rhea" id="RHEA-COMP:11728"/>
        <dbReference type="ChEBI" id="CHEBI:13193"/>
        <dbReference type="ChEBI" id="CHEBI:15378"/>
        <dbReference type="ChEBI" id="CHEBI:17499"/>
        <dbReference type="ChEBI" id="CHEBI:29950"/>
        <dbReference type="ChEBI" id="CHEBI:30616"/>
        <dbReference type="ChEBI" id="CHEBI:33019"/>
        <dbReference type="ChEBI" id="CHEBI:61963"/>
        <dbReference type="ChEBI" id="CHEBI:65315"/>
        <dbReference type="ChEBI" id="CHEBI:87170"/>
        <dbReference type="ChEBI" id="CHEBI:456215"/>
        <dbReference type="EC" id="2.8.1.13"/>
    </reaction>
</comment>
<dbReference type="CDD" id="cd01998">
    <property type="entry name" value="MnmA_TRMU-like"/>
    <property type="match status" value="1"/>
</dbReference>
<feature type="active site" description="Nucleophile" evidence="9">
    <location>
        <position position="100"/>
    </location>
</feature>
<keyword evidence="6 9" id="KW-0694">RNA-binding</keyword>
<keyword evidence="9" id="KW-0963">Cytoplasm</keyword>
<feature type="region of interest" description="Interaction with tRNA" evidence="9">
    <location>
        <begin position="148"/>
        <end position="150"/>
    </location>
</feature>
<comment type="subcellular location">
    <subcellularLocation>
        <location evidence="9">Cytoplasm</location>
    </subcellularLocation>
</comment>
<dbReference type="RefSeq" id="WP_102373997.1">
    <property type="nucleotide sequence ID" value="NZ_JBBNOP010000010.1"/>
</dbReference>
<sequence length="354" mass="37762">MDSADDGIAKRVALGMSGGVDSAVSAAVLMRAGYEVVGVTCLFTDDDKSRDAAADAADVCRILGIEHAVWECSAAFEREVIGSFVDDYAHGLTPSPCVSCNARCKIPQLLAAADGLGCAKAATGHYARIARLDETGRFVVKTALDAAKDQSYMLSQLTQEQLSRLVLPLGGATKADVRLLASDLALPVADKPESQDICFIEGDHLTFLEERGVNDEPGKIVDATGNVLGRHAGLFRYTIGQRKGIGIAAPEPYYVIGKRFKQNELVVGFKDEALISYAKIASPNWQAFEVLAEPLECMVKLRYRSTRVACTVGPCDDGSVDVRLVSPQPTTAPGQHAVFYMGETVLGGGMIEEV</sequence>
<comment type="caution">
    <text evidence="12">The sequence shown here is derived from an EMBL/GenBank/DDBJ whole genome shotgun (WGS) entry which is preliminary data.</text>
</comment>
<dbReference type="Pfam" id="PF03054">
    <property type="entry name" value="tRNA_Me_trans"/>
    <property type="match status" value="1"/>
</dbReference>
<feature type="binding site" evidence="9">
    <location>
        <position position="124"/>
    </location>
    <ligand>
        <name>ATP</name>
        <dbReference type="ChEBI" id="CHEBI:30616"/>
    </ligand>
</feature>
<dbReference type="Gene3D" id="2.30.30.280">
    <property type="entry name" value="Adenine nucleotide alpha hydrolases-like domains"/>
    <property type="match status" value="1"/>
</dbReference>
<feature type="domain" description="tRNA-specific 2-thiouridylase MnmA-like C-terminal" evidence="10">
    <location>
        <begin position="280"/>
        <end position="351"/>
    </location>
</feature>
<evidence type="ECO:0000259" key="10">
    <source>
        <dbReference type="Pfam" id="PF20258"/>
    </source>
</evidence>
<dbReference type="Pfam" id="PF20258">
    <property type="entry name" value="tRNA_Me_trans_C"/>
    <property type="match status" value="1"/>
</dbReference>
<dbReference type="GO" id="GO:0103016">
    <property type="term" value="F:tRNA-uridine 2-sulfurtransferase activity"/>
    <property type="evidence" value="ECO:0007669"/>
    <property type="project" value="UniProtKB-EC"/>
</dbReference>
<name>A0ABV1JHP9_9ACTN</name>
<evidence type="ECO:0000313" key="12">
    <source>
        <dbReference type="EMBL" id="MEQ3363587.1"/>
    </source>
</evidence>
<evidence type="ECO:0000256" key="8">
    <source>
        <dbReference type="ARBA" id="ARBA00051542"/>
    </source>
</evidence>
<dbReference type="InterPro" id="IPR046884">
    <property type="entry name" value="MnmA-like_central"/>
</dbReference>
<evidence type="ECO:0000256" key="3">
    <source>
        <dbReference type="ARBA" id="ARBA00022694"/>
    </source>
</evidence>
<keyword evidence="3 9" id="KW-0819">tRNA processing</keyword>
<evidence type="ECO:0000259" key="11">
    <source>
        <dbReference type="Pfam" id="PF20259"/>
    </source>
</evidence>
<accession>A0ABV1JHP9</accession>
<proteinExistence type="inferred from homology"/>
<evidence type="ECO:0000256" key="1">
    <source>
        <dbReference type="ARBA" id="ARBA00022555"/>
    </source>
</evidence>
<protein>
    <recommendedName>
        <fullName evidence="9">tRNA-specific 2-thiouridylase MnmA</fullName>
        <ecNumber evidence="9">2.8.1.13</ecNumber>
    </recommendedName>
</protein>
<evidence type="ECO:0000256" key="6">
    <source>
        <dbReference type="ARBA" id="ARBA00022884"/>
    </source>
</evidence>
<feature type="site" description="Interaction with tRNA" evidence="9">
    <location>
        <position position="125"/>
    </location>
</feature>
<dbReference type="Pfam" id="PF20259">
    <property type="entry name" value="tRNA_Me_trans_M"/>
    <property type="match status" value="1"/>
</dbReference>
<dbReference type="EC" id="2.8.1.13" evidence="9"/>
<keyword evidence="13" id="KW-1185">Reference proteome</keyword>
<keyword evidence="7" id="KW-1015">Disulfide bond</keyword>
<feature type="binding site" evidence="9">
    <location>
        <begin position="15"/>
        <end position="22"/>
    </location>
    <ligand>
        <name>ATP</name>
        <dbReference type="ChEBI" id="CHEBI:30616"/>
    </ligand>
</feature>
<evidence type="ECO:0000256" key="7">
    <source>
        <dbReference type="ARBA" id="ARBA00023157"/>
    </source>
</evidence>
<dbReference type="PANTHER" id="PTHR11933:SF5">
    <property type="entry name" value="MITOCHONDRIAL TRNA-SPECIFIC 2-THIOURIDYLASE 1"/>
    <property type="match status" value="1"/>
</dbReference>
<evidence type="ECO:0000256" key="9">
    <source>
        <dbReference type="HAMAP-Rule" id="MF_00144"/>
    </source>
</evidence>
<keyword evidence="2 9" id="KW-0808">Transferase</keyword>
<keyword evidence="4 9" id="KW-0547">Nucleotide-binding</keyword>
<dbReference type="Gene3D" id="2.40.30.10">
    <property type="entry name" value="Translation factors"/>
    <property type="match status" value="1"/>
</dbReference>
<dbReference type="NCBIfam" id="TIGR00420">
    <property type="entry name" value="trmU"/>
    <property type="match status" value="1"/>
</dbReference>
<dbReference type="SUPFAM" id="SSF52402">
    <property type="entry name" value="Adenine nucleotide alpha hydrolases-like"/>
    <property type="match status" value="1"/>
</dbReference>
<evidence type="ECO:0000256" key="2">
    <source>
        <dbReference type="ARBA" id="ARBA00022679"/>
    </source>
</evidence>
<feature type="site" description="Interaction with tRNA" evidence="9">
    <location>
        <position position="335"/>
    </location>
</feature>
<comment type="caution">
    <text evidence="9">Lacks conserved residue(s) required for the propagation of feature annotation.</text>
</comment>
<dbReference type="InterPro" id="IPR004506">
    <property type="entry name" value="MnmA-like"/>
</dbReference>
<dbReference type="Proteomes" id="UP001487305">
    <property type="component" value="Unassembled WGS sequence"/>
</dbReference>
<dbReference type="Gene3D" id="3.40.50.620">
    <property type="entry name" value="HUPs"/>
    <property type="match status" value="1"/>
</dbReference>